<dbReference type="HOGENOM" id="CLU_3156085_0_0_6"/>
<dbReference type="AlphaFoldDB" id="V5EMQ9"/>
<dbReference type="Proteomes" id="UP000030675">
    <property type="component" value="Unassembled WGS sequence"/>
</dbReference>
<name>V5EMQ9_PHOLE</name>
<organism evidence="1 2">
    <name type="scientific">Photobacterium leiognathi lrivu.4.1</name>
    <dbReference type="NCBI Taxonomy" id="1248232"/>
    <lineage>
        <taxon>Bacteria</taxon>
        <taxon>Pseudomonadati</taxon>
        <taxon>Pseudomonadota</taxon>
        <taxon>Gammaproteobacteria</taxon>
        <taxon>Vibrionales</taxon>
        <taxon>Vibrionaceae</taxon>
        <taxon>Photobacterium</taxon>
    </lineage>
</organism>
<proteinExistence type="predicted"/>
<gene>
    <name evidence="1" type="ORF">PLEI_0267</name>
</gene>
<protein>
    <recommendedName>
        <fullName evidence="3">Transposase</fullName>
    </recommendedName>
</protein>
<evidence type="ECO:0000313" key="2">
    <source>
        <dbReference type="Proteomes" id="UP000030675"/>
    </source>
</evidence>
<accession>V5EMQ9</accession>
<sequence>MVNDFAEHYFLASVEHLKVKISPAFFVKTTIIRKRSHTVHCDTCGIEH</sequence>
<reference evidence="2" key="1">
    <citation type="submission" date="2012-12" db="EMBL/GenBank/DDBJ databases">
        <title>Genome Sequence of Photobacterium leiognathi lrivu.4.1.</title>
        <authorList>
            <person name="Urbanczyk H."/>
            <person name="Ogura Y."/>
            <person name="Hayashi T."/>
            <person name="Dunlap P.V."/>
        </authorList>
    </citation>
    <scope>NUCLEOTIDE SEQUENCE [LARGE SCALE GENOMIC DNA]</scope>
    <source>
        <strain evidence="2">lrivu.4.1</strain>
    </source>
</reference>
<dbReference type="EMBL" id="DF196808">
    <property type="protein sequence ID" value="GAD28624.1"/>
    <property type="molecule type" value="Genomic_DNA"/>
</dbReference>
<evidence type="ECO:0000313" key="1">
    <source>
        <dbReference type="EMBL" id="GAD28624.1"/>
    </source>
</evidence>
<evidence type="ECO:0008006" key="3">
    <source>
        <dbReference type="Google" id="ProtNLM"/>
    </source>
</evidence>